<evidence type="ECO:0000313" key="3">
    <source>
        <dbReference type="EMBL" id="SHE97910.1"/>
    </source>
</evidence>
<dbReference type="InterPro" id="IPR027417">
    <property type="entry name" value="P-loop_NTPase"/>
</dbReference>
<accession>A0A1M4XWV0</accession>
<dbReference type="RefSeq" id="WP_073164106.1">
    <property type="nucleotide sequence ID" value="NZ_FQUW01000012.1"/>
</dbReference>
<feature type="domain" description="Bacterial type II secretion system protein E" evidence="2">
    <location>
        <begin position="192"/>
        <end position="338"/>
    </location>
</feature>
<sequence>MPLEFESTDWLDLEEKEKKRIVEEIARSLPKDLFTSRKDHAFIEEIVRRAVLTRSDLVAPHEVDDIVKAIAGQATGYGALQEFFLGSGAEEITEVMVNPSPDGVPRVFYGKHGRPWYAGNHYFKDNEEALRYFQKICEDSGRPLTEDAPIVDAWLKDGSRLAVFGFKVSPLGVGGTIRKSPLVRPPMPMEKLVENGMLPEFAARMLVDLLVKGHANIGVFGRTDSGKTTFLRALALHIDPLERTFIAETSFELYLPNLQNCINLVEVVVGDRVVVDMGSLVRTMNRNNPDRSIVGEVRGKEIVAASRMAASTSGGFWTTGHAGNVASLRTALKGMYREAGIELPREDLDEELSSMFHFLIFLDKETLTAEARRTLMEVVEVVPGEGYRTIIRFDTGEFAATKGKVRRWIYENPVTPERLSMLAFRGAEVKPEYEEVKERYLC</sequence>
<evidence type="ECO:0000313" key="4">
    <source>
        <dbReference type="Proteomes" id="UP000184196"/>
    </source>
</evidence>
<dbReference type="Pfam" id="PF00437">
    <property type="entry name" value="T2SSE"/>
    <property type="match status" value="1"/>
</dbReference>
<dbReference type="InterPro" id="IPR050921">
    <property type="entry name" value="T4SS_GSP_E_ATPase"/>
</dbReference>
<dbReference type="PANTHER" id="PTHR30486">
    <property type="entry name" value="TWITCHING MOTILITY PROTEIN PILT"/>
    <property type="match status" value="1"/>
</dbReference>
<organism evidence="3 4">
    <name type="scientific">Desulfofundulus australicus DSM 11792</name>
    <dbReference type="NCBI Taxonomy" id="1121425"/>
    <lineage>
        <taxon>Bacteria</taxon>
        <taxon>Bacillati</taxon>
        <taxon>Bacillota</taxon>
        <taxon>Clostridia</taxon>
        <taxon>Eubacteriales</taxon>
        <taxon>Peptococcaceae</taxon>
        <taxon>Desulfofundulus</taxon>
    </lineage>
</organism>
<dbReference type="PANTHER" id="PTHR30486:SF6">
    <property type="entry name" value="TYPE IV PILUS RETRACTATION ATPASE PILT"/>
    <property type="match status" value="1"/>
</dbReference>
<reference evidence="4" key="1">
    <citation type="submission" date="2016-11" db="EMBL/GenBank/DDBJ databases">
        <authorList>
            <person name="Varghese N."/>
            <person name="Submissions S."/>
        </authorList>
    </citation>
    <scope>NUCLEOTIDE SEQUENCE [LARGE SCALE GENOMIC DNA]</scope>
    <source>
        <strain evidence="4">DSM 11792</strain>
    </source>
</reference>
<dbReference type="EMBL" id="FQUW01000012">
    <property type="protein sequence ID" value="SHE97910.1"/>
    <property type="molecule type" value="Genomic_DNA"/>
</dbReference>
<comment type="similarity">
    <text evidence="1">Belongs to the GSP E family.</text>
</comment>
<gene>
    <name evidence="3" type="ORF">SAMN02745218_01199</name>
</gene>
<dbReference type="Proteomes" id="UP000184196">
    <property type="component" value="Unassembled WGS sequence"/>
</dbReference>
<dbReference type="InterPro" id="IPR001482">
    <property type="entry name" value="T2SS/T4SS_dom"/>
</dbReference>
<keyword evidence="4" id="KW-1185">Reference proteome</keyword>
<dbReference type="Gene3D" id="3.40.50.300">
    <property type="entry name" value="P-loop containing nucleotide triphosphate hydrolases"/>
    <property type="match status" value="1"/>
</dbReference>
<proteinExistence type="inferred from homology"/>
<evidence type="ECO:0000256" key="1">
    <source>
        <dbReference type="ARBA" id="ARBA00006611"/>
    </source>
</evidence>
<dbReference type="SUPFAM" id="SSF52540">
    <property type="entry name" value="P-loop containing nucleoside triphosphate hydrolases"/>
    <property type="match status" value="1"/>
</dbReference>
<dbReference type="GO" id="GO:0016887">
    <property type="term" value="F:ATP hydrolysis activity"/>
    <property type="evidence" value="ECO:0007669"/>
    <property type="project" value="InterPro"/>
</dbReference>
<dbReference type="AlphaFoldDB" id="A0A1M4XWV0"/>
<name>A0A1M4XWV0_9FIRM</name>
<dbReference type="Gene3D" id="3.30.450.380">
    <property type="match status" value="1"/>
</dbReference>
<dbReference type="OrthoDB" id="9810761at2"/>
<protein>
    <submittedName>
        <fullName evidence="3">Pilus assembly protein CpaF</fullName>
    </submittedName>
</protein>
<evidence type="ECO:0000259" key="2">
    <source>
        <dbReference type="Pfam" id="PF00437"/>
    </source>
</evidence>